<dbReference type="PATRIC" id="fig|43658.5.peg.3726"/>
<accession>A0A0F4QGK1</accession>
<proteinExistence type="predicted"/>
<comment type="caution">
    <text evidence="2">The sequence shown here is derived from an EMBL/GenBank/DDBJ whole genome shotgun (WGS) entry which is preliminary data.</text>
</comment>
<keyword evidence="1" id="KW-0472">Membrane</keyword>
<feature type="transmembrane region" description="Helical" evidence="1">
    <location>
        <begin position="347"/>
        <end position="368"/>
    </location>
</feature>
<feature type="transmembrane region" description="Helical" evidence="1">
    <location>
        <begin position="389"/>
        <end position="409"/>
    </location>
</feature>
<dbReference type="RefSeq" id="WP_046006303.1">
    <property type="nucleotide sequence ID" value="NZ_JXYA01000043.1"/>
</dbReference>
<dbReference type="EMBL" id="JXYA01000043">
    <property type="protein sequence ID" value="KJZ06848.1"/>
    <property type="molecule type" value="Genomic_DNA"/>
</dbReference>
<reference evidence="2 3" key="1">
    <citation type="journal article" date="2015" name="BMC Genomics">
        <title>Genome mining reveals unlocked bioactive potential of marine Gram-negative bacteria.</title>
        <authorList>
            <person name="Machado H."/>
            <person name="Sonnenschein E.C."/>
            <person name="Melchiorsen J."/>
            <person name="Gram L."/>
        </authorList>
    </citation>
    <scope>NUCLEOTIDE SEQUENCE [LARGE SCALE GENOMIC DNA]</scope>
    <source>
        <strain evidence="2 3">S2471</strain>
    </source>
</reference>
<dbReference type="OrthoDB" id="9776609at2"/>
<name>A0A0F4QGK1_9GAMM</name>
<feature type="transmembrane region" description="Helical" evidence="1">
    <location>
        <begin position="450"/>
        <end position="469"/>
    </location>
</feature>
<gene>
    <name evidence="2" type="ORF">TW77_17645</name>
</gene>
<evidence type="ECO:0000256" key="1">
    <source>
        <dbReference type="SAM" id="Phobius"/>
    </source>
</evidence>
<feature type="transmembrane region" description="Helical" evidence="1">
    <location>
        <begin position="12"/>
        <end position="36"/>
    </location>
</feature>
<feature type="transmembrane region" description="Helical" evidence="1">
    <location>
        <begin position="481"/>
        <end position="501"/>
    </location>
</feature>
<organism evidence="2 3">
    <name type="scientific">Pseudoalteromonas rubra</name>
    <dbReference type="NCBI Taxonomy" id="43658"/>
    <lineage>
        <taxon>Bacteria</taxon>
        <taxon>Pseudomonadati</taxon>
        <taxon>Pseudomonadota</taxon>
        <taxon>Gammaproteobacteria</taxon>
        <taxon>Alteromonadales</taxon>
        <taxon>Pseudoalteromonadaceae</taxon>
        <taxon>Pseudoalteromonas</taxon>
    </lineage>
</organism>
<evidence type="ECO:0000313" key="3">
    <source>
        <dbReference type="Proteomes" id="UP000033452"/>
    </source>
</evidence>
<feature type="transmembrane region" description="Helical" evidence="1">
    <location>
        <begin position="421"/>
        <end position="438"/>
    </location>
</feature>
<sequence>MKDSFFRSMTWLHTWVGLLFCWLLWLVFFAGTLSFFRQEISLWSKPELHQHSMVVQSSQQDLLDYGFNRLNSEASDAARWWISLPSERNPLLRVSHLPYAQPGEKASWVNHNLAADSKTPITTRETKGGSFFYRLHFDLHYMDRTTARWIVCLASLFMLVALISGIVIHKRIFKDMFQFRTGKGSRSWLDGHNLSSVLALPFHLMITYTGLITLIFTLFPYPAQTVYEEGVKEFRKDFYPERQRPQQSHETLSTPAFAQSLDHFFTNWPEQPISRIIIDHPQDAAAVMKIYGANRSEIKDEQAVWLYSGKTGELLNTVHLEDSAAAQLYGGMIAMHTGRLASTGLRWLYFLCGLAGCAMIATGCVMWAKRIRERQKPTQSASFGLKLVESLNLAAIMGLPLATAAFFYANRLLPVGHSGRADQEVLAFFLTWAGAAVFSAKWRSQQDWRTLALVNALAWLLLPLCNALTTQGNLISYANNGQWALFMFDILALLAAAVFYWQSNKLQPAQQTRPQRARAERAA</sequence>
<protein>
    <submittedName>
        <fullName evidence="2">Membrane protein</fullName>
    </submittedName>
</protein>
<evidence type="ECO:0000313" key="2">
    <source>
        <dbReference type="EMBL" id="KJZ06848.1"/>
    </source>
</evidence>
<keyword evidence="1" id="KW-0812">Transmembrane</keyword>
<dbReference type="PANTHER" id="PTHR34219:SF4">
    <property type="entry name" value="PEPSY DOMAIN-CONTAINING PROTEIN"/>
    <property type="match status" value="1"/>
</dbReference>
<dbReference type="Proteomes" id="UP000033452">
    <property type="component" value="Unassembled WGS sequence"/>
</dbReference>
<dbReference type="Pfam" id="PF03929">
    <property type="entry name" value="PepSY_TM"/>
    <property type="match status" value="1"/>
</dbReference>
<keyword evidence="1" id="KW-1133">Transmembrane helix</keyword>
<feature type="transmembrane region" description="Helical" evidence="1">
    <location>
        <begin position="147"/>
        <end position="173"/>
    </location>
</feature>
<dbReference type="InterPro" id="IPR005625">
    <property type="entry name" value="PepSY-ass_TM"/>
</dbReference>
<dbReference type="AlphaFoldDB" id="A0A0F4QGK1"/>
<feature type="transmembrane region" description="Helical" evidence="1">
    <location>
        <begin position="194"/>
        <end position="219"/>
    </location>
</feature>
<keyword evidence="3" id="KW-1185">Reference proteome</keyword>
<dbReference type="PANTHER" id="PTHR34219">
    <property type="entry name" value="IRON-REGULATED INNER MEMBRANE PROTEIN-RELATED"/>
    <property type="match status" value="1"/>
</dbReference>